<keyword evidence="3 4" id="KW-0408">Iron</keyword>
<dbReference type="GO" id="GO:0016705">
    <property type="term" value="F:oxidoreductase activity, acting on paired donors, with incorporation or reduction of molecular oxygen"/>
    <property type="evidence" value="ECO:0007669"/>
    <property type="project" value="InterPro"/>
</dbReference>
<dbReference type="GO" id="GO:0042617">
    <property type="term" value="P:paclitaxel biosynthetic process"/>
    <property type="evidence" value="ECO:0007669"/>
    <property type="project" value="UniProtKB-KW"/>
</dbReference>
<reference evidence="5 6" key="1">
    <citation type="journal article" date="2021" name="Nat. Plants">
        <title>The Taxus genome provides insights into paclitaxel biosynthesis.</title>
        <authorList>
            <person name="Xiong X."/>
            <person name="Gou J."/>
            <person name="Liao Q."/>
            <person name="Li Y."/>
            <person name="Zhou Q."/>
            <person name="Bi G."/>
            <person name="Li C."/>
            <person name="Du R."/>
            <person name="Wang X."/>
            <person name="Sun T."/>
            <person name="Guo L."/>
            <person name="Liang H."/>
            <person name="Lu P."/>
            <person name="Wu Y."/>
            <person name="Zhang Z."/>
            <person name="Ro D.K."/>
            <person name="Shang Y."/>
            <person name="Huang S."/>
            <person name="Yan J."/>
        </authorList>
    </citation>
    <scope>NUCLEOTIDE SEQUENCE [LARGE SCALE GENOMIC DNA]</scope>
    <source>
        <strain evidence="5">Ta-2019</strain>
    </source>
</reference>
<accession>A0AA38GYP1</accession>
<dbReference type="InterPro" id="IPR017972">
    <property type="entry name" value="Cyt_P450_CS"/>
</dbReference>
<evidence type="ECO:0008006" key="7">
    <source>
        <dbReference type="Google" id="ProtNLM"/>
    </source>
</evidence>
<evidence type="ECO:0000313" key="6">
    <source>
        <dbReference type="Proteomes" id="UP000824469"/>
    </source>
</evidence>
<dbReference type="GO" id="GO:0005506">
    <property type="term" value="F:iron ion binding"/>
    <property type="evidence" value="ECO:0007669"/>
    <property type="project" value="InterPro"/>
</dbReference>
<feature type="binding site" description="axial binding residue" evidence="3">
    <location>
        <position position="155"/>
    </location>
    <ligand>
        <name>heme</name>
        <dbReference type="ChEBI" id="CHEBI:30413"/>
    </ligand>
    <ligandPart>
        <name>Fe</name>
        <dbReference type="ChEBI" id="CHEBI:18248"/>
    </ligandPart>
</feature>
<organism evidence="5 6">
    <name type="scientific">Taxus chinensis</name>
    <name type="common">Chinese yew</name>
    <name type="synonym">Taxus wallichiana var. chinensis</name>
    <dbReference type="NCBI Taxonomy" id="29808"/>
    <lineage>
        <taxon>Eukaryota</taxon>
        <taxon>Viridiplantae</taxon>
        <taxon>Streptophyta</taxon>
        <taxon>Embryophyta</taxon>
        <taxon>Tracheophyta</taxon>
        <taxon>Spermatophyta</taxon>
        <taxon>Pinopsida</taxon>
        <taxon>Pinidae</taxon>
        <taxon>Conifers II</taxon>
        <taxon>Cupressales</taxon>
        <taxon>Taxaceae</taxon>
        <taxon>Taxus</taxon>
    </lineage>
</organism>
<gene>
    <name evidence="5" type="ORF">KI387_002440</name>
</gene>
<evidence type="ECO:0000256" key="2">
    <source>
        <dbReference type="ARBA" id="ARBA00023059"/>
    </source>
</evidence>
<comment type="similarity">
    <text evidence="4">Belongs to the cytochrome P450 family.</text>
</comment>
<comment type="caution">
    <text evidence="5">The sequence shown here is derived from an EMBL/GenBank/DDBJ whole genome shotgun (WGS) entry which is preliminary data.</text>
</comment>
<dbReference type="InterPro" id="IPR036396">
    <property type="entry name" value="Cyt_P450_sf"/>
</dbReference>
<sequence length="188" mass="21344">MTLLNVDMFAAGMETSTTSLEWAMSELLRNPHVMKKLQEEIESIVGKDQVVTESNLVYMEYLHCVVKETLRLYPAVPLLIPHESTEDCTIKGPDHAYFVPAKTRLIVNAWAIGRDPNIWEDPLAFNPERFVGTKLDVIRNQELSMIPFGEGRRGCPGASMAIKTIEIVLAHLFHCFEWKTEGHVDMTE</sequence>
<dbReference type="PRINTS" id="PR00463">
    <property type="entry name" value="EP450I"/>
</dbReference>
<comment type="pathway">
    <text evidence="1">Alkaloid biosynthesis; taxol biosynthesis.</text>
</comment>
<keyword evidence="2" id="KW-0876">Taxol biosynthesis</keyword>
<dbReference type="GO" id="GO:0004497">
    <property type="term" value="F:monooxygenase activity"/>
    <property type="evidence" value="ECO:0007669"/>
    <property type="project" value="UniProtKB-KW"/>
</dbReference>
<dbReference type="PANTHER" id="PTHR24281">
    <property type="entry name" value="STEROID 21-HYDROXYLASE-RELATED"/>
    <property type="match status" value="1"/>
</dbReference>
<dbReference type="PROSITE" id="PS00086">
    <property type="entry name" value="CYTOCHROME_P450"/>
    <property type="match status" value="1"/>
</dbReference>
<keyword evidence="3 4" id="KW-0349">Heme</keyword>
<dbReference type="PRINTS" id="PR00385">
    <property type="entry name" value="P450"/>
</dbReference>
<keyword evidence="3 4" id="KW-0479">Metal-binding</keyword>
<proteinExistence type="inferred from homology"/>
<dbReference type="Proteomes" id="UP000824469">
    <property type="component" value="Unassembled WGS sequence"/>
</dbReference>
<dbReference type="Pfam" id="PF00067">
    <property type="entry name" value="p450"/>
    <property type="match status" value="1"/>
</dbReference>
<protein>
    <recommendedName>
        <fullName evidence="7">Cytochrome P450</fullName>
    </recommendedName>
</protein>
<keyword evidence="4" id="KW-0560">Oxidoreductase</keyword>
<dbReference type="SUPFAM" id="SSF48264">
    <property type="entry name" value="Cytochrome P450"/>
    <property type="match status" value="1"/>
</dbReference>
<dbReference type="InterPro" id="IPR001128">
    <property type="entry name" value="Cyt_P450"/>
</dbReference>
<feature type="non-terminal residue" evidence="5">
    <location>
        <position position="188"/>
    </location>
</feature>
<dbReference type="GO" id="GO:0020037">
    <property type="term" value="F:heme binding"/>
    <property type="evidence" value="ECO:0007669"/>
    <property type="project" value="InterPro"/>
</dbReference>
<dbReference type="OMA" id="NDEWLGD"/>
<comment type="cofactor">
    <cofactor evidence="3">
        <name>heme</name>
        <dbReference type="ChEBI" id="CHEBI:30413"/>
    </cofactor>
</comment>
<dbReference type="InterPro" id="IPR002401">
    <property type="entry name" value="Cyt_P450_E_grp-I"/>
</dbReference>
<dbReference type="AlphaFoldDB" id="A0AA38GYP1"/>
<evidence type="ECO:0000256" key="3">
    <source>
        <dbReference type="PIRSR" id="PIRSR602401-1"/>
    </source>
</evidence>
<keyword evidence="6" id="KW-1185">Reference proteome</keyword>
<keyword evidence="4" id="KW-0503">Monooxygenase</keyword>
<evidence type="ECO:0000313" key="5">
    <source>
        <dbReference type="EMBL" id="KAH9330332.1"/>
    </source>
</evidence>
<evidence type="ECO:0000256" key="4">
    <source>
        <dbReference type="RuleBase" id="RU000461"/>
    </source>
</evidence>
<dbReference type="EMBL" id="JAHRHJ020000001">
    <property type="protein sequence ID" value="KAH9330332.1"/>
    <property type="molecule type" value="Genomic_DNA"/>
</dbReference>
<name>A0AA38GYP1_TAXCH</name>
<evidence type="ECO:0000256" key="1">
    <source>
        <dbReference type="ARBA" id="ARBA00005122"/>
    </source>
</evidence>
<dbReference type="Gene3D" id="1.10.630.10">
    <property type="entry name" value="Cytochrome P450"/>
    <property type="match status" value="1"/>
</dbReference>